<dbReference type="Pfam" id="PF07963">
    <property type="entry name" value="N_methyl"/>
    <property type="match status" value="1"/>
</dbReference>
<dbReference type="OrthoDB" id="9795612at2"/>
<sequence>MRNGEKGFTLIELLVVMAIIATLMTLVAPRFFQHADRAKEVVREHNLHALRSAIDHYRRDRLAGPYSLEDLIEAGYLRQMPLDPITNRRDIWEAKTDDEGQIIDVETPPKPGQDHRDAFD</sequence>
<reference evidence="7 9" key="2">
    <citation type="submission" date="2018-01" db="EMBL/GenBank/DDBJ databases">
        <title>Multi-drug resistant Enterobacter species isolated from the International Space Station and comparative genomic analyses with human pathogenic strains.</title>
        <authorList>
            <person name="Singh N.K."/>
            <person name="Bezdan D."/>
            <person name="McIntyre A."/>
            <person name="Sielaff A.C."/>
            <person name="Wheeler K."/>
            <person name="Mason C."/>
            <person name="Venkateswaran K."/>
        </authorList>
    </citation>
    <scope>NUCLEOTIDE SEQUENCE [LARGE SCALE GENOMIC DNA]</scope>
    <source>
        <strain evidence="7 9">IF2SW-P2</strain>
    </source>
</reference>
<dbReference type="Gene3D" id="3.30.700.10">
    <property type="entry name" value="Glycoprotein, Type 4 Pilin"/>
    <property type="match status" value="1"/>
</dbReference>
<proteinExistence type="predicted"/>
<dbReference type="GO" id="GO:0015627">
    <property type="term" value="C:type II protein secretion system complex"/>
    <property type="evidence" value="ECO:0007669"/>
    <property type="project" value="InterPro"/>
</dbReference>
<evidence type="ECO:0000256" key="2">
    <source>
        <dbReference type="ARBA" id="ARBA00022481"/>
    </source>
</evidence>
<evidence type="ECO:0000256" key="3">
    <source>
        <dbReference type="SAM" id="MobiDB-lite"/>
    </source>
</evidence>
<feature type="transmembrane region" description="Helical" evidence="4">
    <location>
        <begin position="7"/>
        <end position="28"/>
    </location>
</feature>
<dbReference type="EMBL" id="JAOCAP010000010">
    <property type="protein sequence ID" value="MDH1320217.1"/>
    <property type="molecule type" value="Genomic_DNA"/>
</dbReference>
<protein>
    <submittedName>
        <fullName evidence="6">Prepilin-type N-terminal cleavage/methylation domain-containing protein</fullName>
    </submittedName>
    <submittedName>
        <fullName evidence="5">T2SS protein G</fullName>
    </submittedName>
</protein>
<dbReference type="InterPro" id="IPR012902">
    <property type="entry name" value="N_methyl_site"/>
</dbReference>
<dbReference type="SUPFAM" id="SSF54523">
    <property type="entry name" value="Pili subunits"/>
    <property type="match status" value="1"/>
</dbReference>
<keyword evidence="4" id="KW-0812">Transmembrane</keyword>
<evidence type="ECO:0000313" key="5">
    <source>
        <dbReference type="EMBL" id="CZX88957.1"/>
    </source>
</evidence>
<dbReference type="GO" id="GO:0016020">
    <property type="term" value="C:membrane"/>
    <property type="evidence" value="ECO:0007669"/>
    <property type="project" value="UniProtKB-SubCell"/>
</dbReference>
<evidence type="ECO:0000256" key="1">
    <source>
        <dbReference type="ARBA" id="ARBA00004167"/>
    </source>
</evidence>
<dbReference type="EMBL" id="FJZI01000008">
    <property type="protein sequence ID" value="CZX88957.1"/>
    <property type="molecule type" value="Genomic_DNA"/>
</dbReference>
<accession>A0A431SUG3</accession>
<reference evidence="6" key="3">
    <citation type="submission" date="2022-09" db="EMBL/GenBank/DDBJ databases">
        <title>Intensive care unit water sources are persistently colonized with multi-drug resistant bacteria and are the site of extensive horizontal gene transfer of antibiotic resistance genes.</title>
        <authorList>
            <person name="Diorio-Toth L."/>
        </authorList>
    </citation>
    <scope>NUCLEOTIDE SEQUENCE</scope>
    <source>
        <strain evidence="6">GD03936</strain>
    </source>
</reference>
<feature type="region of interest" description="Disordered" evidence="3">
    <location>
        <begin position="98"/>
        <end position="120"/>
    </location>
</feature>
<comment type="caution">
    <text evidence="5">The sequence shown here is derived from an EMBL/GenBank/DDBJ whole genome shotgun (WGS) entry which is preliminary data.</text>
</comment>
<dbReference type="AlphaFoldDB" id="A0A431SUG3"/>
<keyword evidence="9" id="KW-1185">Reference proteome</keyword>
<dbReference type="GeneID" id="48572452"/>
<evidence type="ECO:0000313" key="8">
    <source>
        <dbReference type="Proteomes" id="UP000076063"/>
    </source>
</evidence>
<dbReference type="Proteomes" id="UP000236063">
    <property type="component" value="Unassembled WGS sequence"/>
</dbReference>
<dbReference type="InterPro" id="IPR045584">
    <property type="entry name" value="Pilin-like"/>
</dbReference>
<keyword evidence="4" id="KW-1133">Transmembrane helix</keyword>
<dbReference type="NCBIfam" id="TIGR02532">
    <property type="entry name" value="IV_pilin_GFxxxE"/>
    <property type="match status" value="1"/>
</dbReference>
<dbReference type="GO" id="GO:0015628">
    <property type="term" value="P:protein secretion by the type II secretion system"/>
    <property type="evidence" value="ECO:0007669"/>
    <property type="project" value="InterPro"/>
</dbReference>
<name>A0A431SUG3_9ENTR</name>
<dbReference type="Proteomes" id="UP000076063">
    <property type="component" value="Unassembled WGS sequence"/>
</dbReference>
<evidence type="ECO:0000313" key="6">
    <source>
        <dbReference type="EMBL" id="MDH1320217.1"/>
    </source>
</evidence>
<evidence type="ECO:0000313" key="7">
    <source>
        <dbReference type="EMBL" id="PNF67669.1"/>
    </source>
</evidence>
<dbReference type="RefSeq" id="WP_080339181.1">
    <property type="nucleotide sequence ID" value="NZ_AP022508.1"/>
</dbReference>
<comment type="subcellular location">
    <subcellularLocation>
        <location evidence="1">Membrane</location>
        <topology evidence="1">Single-pass membrane protein</topology>
    </subcellularLocation>
</comment>
<keyword evidence="2" id="KW-0488">Methylation</keyword>
<organism evidence="5 8">
    <name type="scientific">Enterobacter bugandensis</name>
    <dbReference type="NCBI Taxonomy" id="881260"/>
    <lineage>
        <taxon>Bacteria</taxon>
        <taxon>Pseudomonadati</taxon>
        <taxon>Pseudomonadota</taxon>
        <taxon>Gammaproteobacteria</taxon>
        <taxon>Enterobacterales</taxon>
        <taxon>Enterobacteriaceae</taxon>
        <taxon>Enterobacter</taxon>
    </lineage>
</organism>
<keyword evidence="4" id="KW-0472">Membrane</keyword>
<evidence type="ECO:0000256" key="4">
    <source>
        <dbReference type="SAM" id="Phobius"/>
    </source>
</evidence>
<dbReference type="EMBL" id="POUR01000001">
    <property type="protein sequence ID" value="PNF67669.1"/>
    <property type="molecule type" value="Genomic_DNA"/>
</dbReference>
<evidence type="ECO:0000313" key="9">
    <source>
        <dbReference type="Proteomes" id="UP000236063"/>
    </source>
</evidence>
<dbReference type="InterPro" id="IPR000983">
    <property type="entry name" value="Bac_GSPG_pilin"/>
</dbReference>
<dbReference type="PRINTS" id="PR00813">
    <property type="entry name" value="BCTERIALGSPG"/>
</dbReference>
<dbReference type="Proteomes" id="UP001158416">
    <property type="component" value="Unassembled WGS sequence"/>
</dbReference>
<dbReference type="PROSITE" id="PS00409">
    <property type="entry name" value="PROKAR_NTER_METHYL"/>
    <property type="match status" value="1"/>
</dbReference>
<gene>
    <name evidence="5" type="primary">xcpT_2</name>
    <name evidence="7" type="ORF">C1167_06835</name>
    <name evidence="6" type="ORF">N5C39_17770</name>
    <name evidence="5" type="ORF">SAMEA2273372_03525</name>
</gene>
<reference evidence="5 8" key="1">
    <citation type="submission" date="2016-03" db="EMBL/GenBank/DDBJ databases">
        <authorList>
            <consortium name="Pathogen Informatics"/>
        </authorList>
    </citation>
    <scope>NUCLEOTIDE SEQUENCE [LARGE SCALE GENOMIC DNA]</scope>
    <source>
        <strain evidence="8">e1527</strain>
        <strain evidence="5">E1527</strain>
    </source>
</reference>